<proteinExistence type="predicted"/>
<dbReference type="OrthoDB" id="113481at2759"/>
<protein>
    <submittedName>
        <fullName evidence="2">Unnamed protein product</fullName>
    </submittedName>
</protein>
<dbReference type="AlphaFoldDB" id="A0A9W6XXC1"/>
<comment type="caution">
    <text evidence="2">The sequence shown here is derived from an EMBL/GenBank/DDBJ whole genome shotgun (WGS) entry which is preliminary data.</text>
</comment>
<accession>A0A9W6XXC1</accession>
<name>A0A9W6XXC1_9STRA</name>
<dbReference type="PANTHER" id="PTHR35796">
    <property type="entry name" value="HYPOTHETICAL CYTOSOLIC PROTEIN"/>
    <property type="match status" value="1"/>
</dbReference>
<dbReference type="EMBL" id="BSXT01002158">
    <property type="protein sequence ID" value="GMF47500.1"/>
    <property type="molecule type" value="Genomic_DNA"/>
</dbReference>
<feature type="region of interest" description="Disordered" evidence="1">
    <location>
        <begin position="130"/>
        <end position="153"/>
    </location>
</feature>
<sequence length="518" mass="57898">MPEFSKSGQILVESLFLESVQIFLLFRSLRRCRYQSEPLFRVNHGDHRVASVMQDSTPTPLDNGGDADKDLMAALDEMLSFTGASDVQSIESGCHLADAFGAPGDSDLMLGLGDIPALAPPLDVAAPQEPMKQTIDSTSSTAAVSPPHDQRRAKTSERLLKDLEEELSKLSSVSTLSGGSEAGADLGDDLFAQWKHTADRQKVEADRSMVENLKLRSMLEGQLRVARSLEAAIQHQQEEAAHLLGWNPKELHPTERESRRRAASESDDSIFTKLNVRLEAQYAEFDTIMGETSLSTMLQNSNGIKTYRDANGVAFRHEEARLLPFTMPAVHRAMWSCVRYGKANELMGRIRTRVVNSDHLNVQILDELQLPKSRSFDIFARLMRRYFEQDRIVVVWRGYVEMAGSIFVRLHEKGYTSASVFDFNNNSLLGGSYSNSTSVPGCALRMVVQIEPETAEFESEDERREHIGEVTNLVVGSYRRNFGMMYQIIENLLFSDSTGGASEVAEEHELVRFAAYQC</sequence>
<reference evidence="2" key="1">
    <citation type="submission" date="2023-04" db="EMBL/GenBank/DDBJ databases">
        <title>Phytophthora fragariaefolia NBRC 109709.</title>
        <authorList>
            <person name="Ichikawa N."/>
            <person name="Sato H."/>
            <person name="Tonouchi N."/>
        </authorList>
    </citation>
    <scope>NUCLEOTIDE SEQUENCE</scope>
    <source>
        <strain evidence="2">NBRC 109709</strain>
    </source>
</reference>
<feature type="region of interest" description="Disordered" evidence="1">
    <location>
        <begin position="244"/>
        <end position="264"/>
    </location>
</feature>
<evidence type="ECO:0000313" key="2">
    <source>
        <dbReference type="EMBL" id="GMF47500.1"/>
    </source>
</evidence>
<evidence type="ECO:0000313" key="3">
    <source>
        <dbReference type="Proteomes" id="UP001165121"/>
    </source>
</evidence>
<keyword evidence="3" id="KW-1185">Reference proteome</keyword>
<feature type="compositionally biased region" description="Polar residues" evidence="1">
    <location>
        <begin position="134"/>
        <end position="143"/>
    </location>
</feature>
<evidence type="ECO:0000256" key="1">
    <source>
        <dbReference type="SAM" id="MobiDB-lite"/>
    </source>
</evidence>
<organism evidence="2 3">
    <name type="scientific">Phytophthora fragariaefolia</name>
    <dbReference type="NCBI Taxonomy" id="1490495"/>
    <lineage>
        <taxon>Eukaryota</taxon>
        <taxon>Sar</taxon>
        <taxon>Stramenopiles</taxon>
        <taxon>Oomycota</taxon>
        <taxon>Peronosporomycetes</taxon>
        <taxon>Peronosporales</taxon>
        <taxon>Peronosporaceae</taxon>
        <taxon>Phytophthora</taxon>
    </lineage>
</organism>
<gene>
    <name evidence="2" type="ORF">Pfra01_001796700</name>
</gene>
<dbReference type="Proteomes" id="UP001165121">
    <property type="component" value="Unassembled WGS sequence"/>
</dbReference>
<dbReference type="PANTHER" id="PTHR35796:SF3">
    <property type="entry name" value="BHLH DOMAIN-CONTAINING PROTEIN"/>
    <property type="match status" value="1"/>
</dbReference>
<feature type="compositionally biased region" description="Basic and acidic residues" evidence="1">
    <location>
        <begin position="249"/>
        <end position="264"/>
    </location>
</feature>